<name>A0ABQ9DSJ8_9PASS</name>
<feature type="region of interest" description="Disordered" evidence="7">
    <location>
        <begin position="1176"/>
        <end position="1220"/>
    </location>
</feature>
<dbReference type="Proteomes" id="UP001145742">
    <property type="component" value="Unassembled WGS sequence"/>
</dbReference>
<dbReference type="PROSITE" id="PS50171">
    <property type="entry name" value="ZF_MATRIN"/>
    <property type="match status" value="1"/>
</dbReference>
<evidence type="ECO:0000313" key="10">
    <source>
        <dbReference type="EMBL" id="KAJ7426304.1"/>
    </source>
</evidence>
<accession>A0ABQ9DSJ8</accession>
<keyword evidence="6" id="KW-0694">RNA-binding</keyword>
<feature type="region of interest" description="Disordered" evidence="7">
    <location>
        <begin position="984"/>
        <end position="1073"/>
    </location>
</feature>
<feature type="domain" description="RRM" evidence="8">
    <location>
        <begin position="116"/>
        <end position="191"/>
    </location>
</feature>
<sequence>MKTLGPEFLAEFRKHKSLQAAVQGSLASGRSSSAHGPSGKGSGSAKKPLKASAAPKTSKKDGSAEPGPSSAESKAEESAQSKEGEGDEEEASTGSSKPQSASYNRLLREDLLSCGTVLQISDLPDDGFTDQDIKKLVQPFGKVSDLIVLRSRNEAYLEMNYKEAVIAAVKFGETAPVLLNGRRVRISVAERPRAAAGQAKKTVKKRVLTVKKAPTSTKKVPTSSTKTPKPLTGKKEKLKKSAVPGERKVKKTPSTGEPAVTTTPSEESADPARKDPDDLCVVLISNLPDKGYSVEEVSNLAKPFGGLKDVLLLSSHKKAYLEISRKAADSMVRFYTCFPLSLDGNQLSINLVPQYKTVKDEEAIFTALIKDSDPQVDTESIHQQFVHLGNLPDDGYRELEVLCVGLRFGKVDHYVVLKNKNKAILQLDTPKSAHSMHSFLQHADSKKSPEGSGGVPRAAAAPPGEPRGARKGASPSSSGTGDTPAGQTEPPEPHPGAAAREPPGSLAQAALQDVDSGNAVPVDPAGTTSPADRSEEKPLPPPSAGKEEAPKAPPEPKPSVAVLEKEGRGGAEESPAPAVEPLGSSSKAEGEAGATPGVEPPGAEEAPMDVGSPAVPQPAQELGAPSKNPVPDAVKTSPEVSVAPVAERKPLPKTGEAPGKRLDEAGAEEPVTKAGHTPEENSGKLLGKAGAEAEKPLGKTVAEAGAALEDAPSAVGGSSVGSVTKSHQNKGTGAAKPDRTHSGAPLSPFLSLKEPGLGKTLLRAVVSIPDIFKPRIPGRSSAPALCPGGQQRPPPRAEPRGQPGGDKKGPPKPAAQPGAGSSQGRGNGGSAGEAQGGSRRSSSQQEKDSHVDPGTGSKQSQEGESGTSGMKEEPSGNQGSAGDKPSGTGSSGKQKEEEELFPFNLDEFVTVDEVVEEVESPVAPRRNPPRGKRKEGAKPSPSEPLPKRRKGKGSKGEPSFVTLDEIGEEEEQGLLVVDEVLEEEELSEAVKDPRALLTLDELSEQEELGPPRDAPQPELKEQDLKAEPLVTVDEIGEVEELPLNEPSELSAEEGKGNPGGAASPRAPDDPSALVTVDEIQEDNEDNPLVTLDEVNEEEDDFLADFNHLKEELNFVTVDEVGDEEEEEENTSPEENLPKDEDDEDIVAVAGPEEEEIAACAGPEEEDIVALAGPEETGILGDANPEEETPAISKPKAAQLGSGGADTESKQKKVTVPGVPKVQSTPKALDILVPKAGFFCQICSLFYADEPSMINHCRTALHRQNMEKFMAKQQDNGGEEPSSR</sequence>
<dbReference type="InterPro" id="IPR003604">
    <property type="entry name" value="Matrin/U1-like-C_Znf_C2H2"/>
</dbReference>
<evidence type="ECO:0000256" key="1">
    <source>
        <dbReference type="ARBA" id="ARBA00004123"/>
    </source>
</evidence>
<evidence type="ECO:0000256" key="4">
    <source>
        <dbReference type="ARBA" id="ARBA00022833"/>
    </source>
</evidence>
<feature type="region of interest" description="Disordered" evidence="7">
    <location>
        <begin position="197"/>
        <end position="275"/>
    </location>
</feature>
<proteinExistence type="predicted"/>
<protein>
    <submittedName>
        <fullName evidence="10">Zinc finger protein 638</fullName>
    </submittedName>
</protein>
<dbReference type="SMART" id="SM00451">
    <property type="entry name" value="ZnF_U1"/>
    <property type="match status" value="1"/>
</dbReference>
<organism evidence="10 11">
    <name type="scientific">Willisornis vidua</name>
    <name type="common">Xingu scale-backed antbird</name>
    <dbReference type="NCBI Taxonomy" id="1566151"/>
    <lineage>
        <taxon>Eukaryota</taxon>
        <taxon>Metazoa</taxon>
        <taxon>Chordata</taxon>
        <taxon>Craniata</taxon>
        <taxon>Vertebrata</taxon>
        <taxon>Euteleostomi</taxon>
        <taxon>Archelosauria</taxon>
        <taxon>Archosauria</taxon>
        <taxon>Dinosauria</taxon>
        <taxon>Saurischia</taxon>
        <taxon>Theropoda</taxon>
        <taxon>Coelurosauria</taxon>
        <taxon>Aves</taxon>
        <taxon>Neognathae</taxon>
        <taxon>Neoaves</taxon>
        <taxon>Telluraves</taxon>
        <taxon>Australaves</taxon>
        <taxon>Passeriformes</taxon>
        <taxon>Thamnophilidae</taxon>
        <taxon>Willisornis</taxon>
    </lineage>
</organism>
<feature type="domain" description="Matrin-type" evidence="9">
    <location>
        <begin position="1237"/>
        <end position="1267"/>
    </location>
</feature>
<feature type="compositionally biased region" description="Polar residues" evidence="7">
    <location>
        <begin position="856"/>
        <end position="868"/>
    </location>
</feature>
<feature type="compositionally biased region" description="Acidic residues" evidence="7">
    <location>
        <begin position="909"/>
        <end position="919"/>
    </location>
</feature>
<evidence type="ECO:0000256" key="2">
    <source>
        <dbReference type="ARBA" id="ARBA00022723"/>
    </source>
</evidence>
<dbReference type="InterPro" id="IPR000504">
    <property type="entry name" value="RRM_dom"/>
</dbReference>
<evidence type="ECO:0000259" key="9">
    <source>
        <dbReference type="PROSITE" id="PS50171"/>
    </source>
</evidence>
<feature type="compositionally biased region" description="Low complexity" evidence="7">
    <location>
        <begin position="31"/>
        <end position="56"/>
    </location>
</feature>
<feature type="region of interest" description="Disordered" evidence="7">
    <location>
        <begin position="1117"/>
        <end position="1143"/>
    </location>
</feature>
<keyword evidence="4" id="KW-0862">Zinc</keyword>
<evidence type="ECO:0000259" key="8">
    <source>
        <dbReference type="PROSITE" id="PS50102"/>
    </source>
</evidence>
<evidence type="ECO:0000256" key="7">
    <source>
        <dbReference type="SAM" id="MobiDB-lite"/>
    </source>
</evidence>
<dbReference type="SMART" id="SM00360">
    <property type="entry name" value="RRM"/>
    <property type="match status" value="2"/>
</dbReference>
<keyword evidence="11" id="KW-1185">Reference proteome</keyword>
<dbReference type="Gene3D" id="3.30.70.330">
    <property type="match status" value="3"/>
</dbReference>
<reference evidence="10" key="1">
    <citation type="submission" date="2019-10" db="EMBL/GenBank/DDBJ databases">
        <authorList>
            <person name="Soares A.E.R."/>
            <person name="Aleixo A."/>
            <person name="Schneider P."/>
            <person name="Miyaki C.Y."/>
            <person name="Schneider M.P."/>
            <person name="Mello C."/>
            <person name="Vasconcelos A.T.R."/>
        </authorList>
    </citation>
    <scope>NUCLEOTIDE SEQUENCE</scope>
    <source>
        <tissue evidence="10">Muscle</tissue>
    </source>
</reference>
<feature type="compositionally biased region" description="Acidic residues" evidence="7">
    <location>
        <begin position="1119"/>
        <end position="1131"/>
    </location>
</feature>
<dbReference type="SUPFAM" id="SSF57667">
    <property type="entry name" value="beta-beta-alpha zinc fingers"/>
    <property type="match status" value="1"/>
</dbReference>
<feature type="compositionally biased region" description="Low complexity" evidence="7">
    <location>
        <begin position="591"/>
        <end position="605"/>
    </location>
</feature>
<keyword evidence="5" id="KW-0539">Nucleus</keyword>
<evidence type="ECO:0000256" key="3">
    <source>
        <dbReference type="ARBA" id="ARBA00022771"/>
    </source>
</evidence>
<dbReference type="InterPro" id="IPR000690">
    <property type="entry name" value="Matrin/U1-C_Znf_C2H2"/>
</dbReference>
<comment type="caution">
    <text evidence="10">The sequence shown here is derived from an EMBL/GenBank/DDBJ whole genome shotgun (WGS) entry which is preliminary data.</text>
</comment>
<feature type="compositionally biased region" description="Polar residues" evidence="7">
    <location>
        <begin position="20"/>
        <end position="30"/>
    </location>
</feature>
<comment type="subcellular location">
    <subcellularLocation>
        <location evidence="1">Nucleus</location>
    </subcellularLocation>
</comment>
<feature type="region of interest" description="Disordered" evidence="7">
    <location>
        <begin position="435"/>
        <end position="756"/>
    </location>
</feature>
<feature type="region of interest" description="Disordered" evidence="7">
    <location>
        <begin position="771"/>
        <end position="967"/>
    </location>
</feature>
<gene>
    <name evidence="10" type="ORF">WISP_17216</name>
</gene>
<evidence type="ECO:0000256" key="5">
    <source>
        <dbReference type="ARBA" id="ARBA00023242"/>
    </source>
</evidence>
<feature type="compositionally biased region" description="Gly residues" evidence="7">
    <location>
        <begin position="821"/>
        <end position="835"/>
    </location>
</feature>
<dbReference type="InterPro" id="IPR035979">
    <property type="entry name" value="RBD_domain_sf"/>
</dbReference>
<feature type="compositionally biased region" description="Polar residues" evidence="7">
    <location>
        <begin position="252"/>
        <end position="266"/>
    </location>
</feature>
<keyword evidence="2" id="KW-0479">Metal-binding</keyword>
<feature type="compositionally biased region" description="Polar residues" evidence="7">
    <location>
        <begin position="92"/>
        <end position="101"/>
    </location>
</feature>
<dbReference type="EMBL" id="WHWB01032250">
    <property type="protein sequence ID" value="KAJ7426304.1"/>
    <property type="molecule type" value="Genomic_DNA"/>
</dbReference>
<dbReference type="InterPro" id="IPR012677">
    <property type="entry name" value="Nucleotide-bd_a/b_plait_sf"/>
</dbReference>
<feature type="compositionally biased region" description="Low complexity" evidence="7">
    <location>
        <begin position="210"/>
        <end position="231"/>
    </location>
</feature>
<dbReference type="SUPFAM" id="SSF54928">
    <property type="entry name" value="RNA-binding domain, RBD"/>
    <property type="match status" value="3"/>
</dbReference>
<dbReference type="InterPro" id="IPR036236">
    <property type="entry name" value="Znf_C2H2_sf"/>
</dbReference>
<dbReference type="InterPro" id="IPR013087">
    <property type="entry name" value="Znf_C2H2_type"/>
</dbReference>
<evidence type="ECO:0000256" key="6">
    <source>
        <dbReference type="PROSITE-ProRule" id="PRU00176"/>
    </source>
</evidence>
<feature type="region of interest" description="Disordered" evidence="7">
    <location>
        <begin position="19"/>
        <end position="101"/>
    </location>
</feature>
<dbReference type="PROSITE" id="PS50102">
    <property type="entry name" value="RRM"/>
    <property type="match status" value="1"/>
</dbReference>
<dbReference type="PANTHER" id="PTHR15592">
    <property type="entry name" value="MATRIN 3/NUCLEAR PROTEIN 220-RELATED"/>
    <property type="match status" value="1"/>
</dbReference>
<keyword evidence="3" id="KW-0863">Zinc-finger</keyword>
<feature type="compositionally biased region" description="Basic and acidic residues" evidence="7">
    <location>
        <begin position="795"/>
        <end position="809"/>
    </location>
</feature>
<evidence type="ECO:0000313" key="11">
    <source>
        <dbReference type="Proteomes" id="UP001145742"/>
    </source>
</evidence>
<feature type="compositionally biased region" description="Low complexity" evidence="7">
    <location>
        <begin position="1060"/>
        <end position="1072"/>
    </location>
</feature>
<feature type="compositionally biased region" description="Basic and acidic residues" evidence="7">
    <location>
        <begin position="73"/>
        <end position="84"/>
    </location>
</feature>
<dbReference type="PROSITE" id="PS00028">
    <property type="entry name" value="ZINC_FINGER_C2H2_1"/>
    <property type="match status" value="1"/>
</dbReference>